<gene>
    <name evidence="3" type="ORF">RSOL_m00170</name>
</gene>
<protein>
    <submittedName>
        <fullName evidence="3">LAGLIDADG endonuclease family protein</fullName>
    </submittedName>
</protein>
<dbReference type="GO" id="GO:0004519">
    <property type="term" value="F:endonuclease activity"/>
    <property type="evidence" value="ECO:0007669"/>
    <property type="project" value="UniProtKB-KW"/>
</dbReference>
<dbReference type="SUPFAM" id="SSF55608">
    <property type="entry name" value="Homing endonucleases"/>
    <property type="match status" value="1"/>
</dbReference>
<keyword evidence="3" id="KW-0540">Nuclease</keyword>
<dbReference type="Gene3D" id="3.10.28.10">
    <property type="entry name" value="Homing endonucleases"/>
    <property type="match status" value="1"/>
</dbReference>
<keyword evidence="3" id="KW-0378">Hydrolase</keyword>
<evidence type="ECO:0000313" key="3">
    <source>
        <dbReference type="EMBL" id="AGK45358.1"/>
    </source>
</evidence>
<dbReference type="AlphaFoldDB" id="N0ABQ1"/>
<reference evidence="3" key="1">
    <citation type="submission" date="2012-12" db="EMBL/GenBank/DDBJ databases">
        <authorList>
            <person name="Pakala S."/>
            <person name="Fedorova N."/>
            <person name="Joardar V."/>
            <person name="Shabalina S."/>
            <person name="Hostetler J."/>
            <person name="Pakala S."/>
            <person name="Zafar N."/>
            <person name="Nierman W."/>
            <person name="Cubeta M."/>
        </authorList>
    </citation>
    <scope>NUCLEOTIDE SEQUENCE</scope>
    <source>
        <strain evidence="3">AG3 Rhs1AP</strain>
    </source>
</reference>
<organism evidence="3">
    <name type="scientific">Rhizoctonia solani</name>
    <dbReference type="NCBI Taxonomy" id="456999"/>
    <lineage>
        <taxon>Eukaryota</taxon>
        <taxon>Fungi</taxon>
        <taxon>Dikarya</taxon>
        <taxon>Basidiomycota</taxon>
        <taxon>Agaricomycotina</taxon>
        <taxon>Agaricomycetes</taxon>
        <taxon>Cantharellales</taxon>
        <taxon>Ceratobasidiaceae</taxon>
        <taxon>Rhizoctonia</taxon>
    </lineage>
</organism>
<dbReference type="Pfam" id="PF03161">
    <property type="entry name" value="LAGLIDADG_2"/>
    <property type="match status" value="1"/>
</dbReference>
<accession>N0ABQ1</accession>
<keyword evidence="3" id="KW-0255">Endonuclease</keyword>
<name>N0ABQ1_9AGAM</name>
<dbReference type="GeneID" id="16029591"/>
<evidence type="ECO:0000259" key="2">
    <source>
        <dbReference type="Pfam" id="PF03161"/>
    </source>
</evidence>
<dbReference type="EMBL" id="KC352446">
    <property type="protein sequence ID" value="AGK45358.1"/>
    <property type="molecule type" value="Genomic_DNA"/>
</dbReference>
<evidence type="ECO:0000256" key="1">
    <source>
        <dbReference type="ARBA" id="ARBA00002670"/>
    </source>
</evidence>
<dbReference type="InterPro" id="IPR004860">
    <property type="entry name" value="LAGLIDADG_dom"/>
</dbReference>
<reference evidence="3" key="2">
    <citation type="journal article" date="2014" name="FEMS Microbiol. Lett.">
        <title>Mobile elements and mitochondrial genome expansion in the soil fungus and potato pathogen Rhizoctonia solani AG-3.</title>
        <authorList>
            <person name="Losada L."/>
            <person name="Pakala S.B."/>
            <person name="Fedorova N.D."/>
            <person name="Joardar V."/>
            <person name="Shabalina S.A."/>
            <person name="Hostetler J."/>
            <person name="Pakala S.M."/>
            <person name="Zafar N."/>
            <person name="Thomas E."/>
            <person name="Rodriguez-Carres M."/>
            <person name="Dean R."/>
            <person name="Vilgalys R."/>
            <person name="Nierman W.C."/>
            <person name="Cubeta M.A."/>
        </authorList>
    </citation>
    <scope>NUCLEOTIDE SEQUENCE</scope>
    <source>
        <strain evidence="3">AG3 Rhs1AP</strain>
    </source>
</reference>
<comment type="function">
    <text evidence="1">Mitochondrial DNA endonuclease involved in intron homing.</text>
</comment>
<proteinExistence type="predicted"/>
<geneLocation type="mitochondrion" evidence="3"/>
<keyword evidence="3" id="KW-0496">Mitochondrion</keyword>
<dbReference type="InterPro" id="IPR027434">
    <property type="entry name" value="Homing_endonucl"/>
</dbReference>
<dbReference type="RefSeq" id="YP_008081981.1">
    <property type="nucleotide sequence ID" value="NC_021436.1"/>
</dbReference>
<sequence>MKDINTSNTSTIKIRRFTKQERLESKLSVELKNILIGLALGDLNIEKPSRTGHARLRFAQGLVHEEYLLHLFEKVIPYCRAVPYFPKTLHNVTGKFYPSIRFNTCTFACFDELYDLFYPEGKKKILPLNIGELLTPVGLAYFPQPGGWSVYWHSPHTDQPGAEKFQNTAQASLPSLETSLD</sequence>
<feature type="domain" description="Homing endonuclease LAGLIDADG" evidence="2">
    <location>
        <begin position="33"/>
        <end position="142"/>
    </location>
</feature>